<sequence length="461" mass="51988">MIKRLIIKNLGPIKEADILFGNLTIICGKNSVGKTYLSYTHYLLTSIFFDSFRSSIKYPELEAWIKNNYTDDFSKFTFTLNIDDIKINTNKIINELKSTETAVFLANSLELNSTPLPEIDVEIDNDFLDRVSKGKGGINAFISEINVSIEKPADENLFRIDITRDESAPSTSNKKIIDDISNVLSYFICRRLLSHAQFAITSERTGISLFYNDLDSSLRKSIIDFGYKNKDQSAPKNIYIKPIEDNIATIRSLSHERNFFRISNGNKKNLDTVKIMRDLIGGKYKSEEKTIKFIPENRDNVVVSLKSSSGAAKSMLLLDHFVTKLQTMNGLLIIDEPEMNLHLDNQKKMAHLLAALSNNGVRVVVTTHSDHFVREINNLVMLSSPKIDRKSKSELLKKANIKDVSILRPESVSTVVIESGPRKTKAMTISELGIDLTLFNDEIIKSIDIANEISMAIYEGS</sequence>
<dbReference type="InterPro" id="IPR041685">
    <property type="entry name" value="AAA_GajA/Old/RecF-like"/>
</dbReference>
<keyword evidence="2" id="KW-0067">ATP-binding</keyword>
<evidence type="ECO:0000259" key="1">
    <source>
        <dbReference type="Pfam" id="PF13175"/>
    </source>
</evidence>
<evidence type="ECO:0000313" key="3">
    <source>
        <dbReference type="Proteomes" id="UP001168107"/>
    </source>
</evidence>
<reference evidence="2" key="1">
    <citation type="submission" date="2024-05" db="EMBL/GenBank/DDBJ databases">
        <title>WGS of Aeromonas isolates.</title>
        <authorList>
            <person name="Lee H."/>
        </authorList>
    </citation>
    <scope>NUCLEOTIDE SEQUENCE</scope>
    <source>
        <strain evidence="2">SU58-3</strain>
    </source>
</reference>
<accession>A0ABT7Q135</accession>
<dbReference type="CDD" id="cd00267">
    <property type="entry name" value="ABC_ATPase"/>
    <property type="match status" value="1"/>
</dbReference>
<proteinExistence type="predicted"/>
<dbReference type="PANTHER" id="PTHR43581:SF4">
    <property type="entry name" value="ATP_GTP PHOSPHATASE"/>
    <property type="match status" value="1"/>
</dbReference>
<dbReference type="EMBL" id="JAOPLL010000007">
    <property type="protein sequence ID" value="MDM5073042.1"/>
    <property type="molecule type" value="Genomic_DNA"/>
</dbReference>
<dbReference type="Gene3D" id="3.40.50.300">
    <property type="entry name" value="P-loop containing nucleotide triphosphate hydrolases"/>
    <property type="match status" value="1"/>
</dbReference>
<dbReference type="RefSeq" id="WP_241325780.1">
    <property type="nucleotide sequence ID" value="NZ_JAOPLL010000007.1"/>
</dbReference>
<evidence type="ECO:0000313" key="2">
    <source>
        <dbReference type="EMBL" id="MDM5073042.1"/>
    </source>
</evidence>
<dbReference type="SUPFAM" id="SSF52540">
    <property type="entry name" value="P-loop containing nucleoside triphosphate hydrolases"/>
    <property type="match status" value="1"/>
</dbReference>
<dbReference type="GO" id="GO:0005524">
    <property type="term" value="F:ATP binding"/>
    <property type="evidence" value="ECO:0007669"/>
    <property type="project" value="UniProtKB-KW"/>
</dbReference>
<dbReference type="Pfam" id="PF13175">
    <property type="entry name" value="AAA_15"/>
    <property type="match status" value="1"/>
</dbReference>
<organism evidence="2 3">
    <name type="scientific">Aeromonas bestiarum</name>
    <dbReference type="NCBI Taxonomy" id="105751"/>
    <lineage>
        <taxon>Bacteria</taxon>
        <taxon>Pseudomonadati</taxon>
        <taxon>Pseudomonadota</taxon>
        <taxon>Gammaproteobacteria</taxon>
        <taxon>Aeromonadales</taxon>
        <taxon>Aeromonadaceae</taxon>
        <taxon>Aeromonas</taxon>
    </lineage>
</organism>
<protein>
    <submittedName>
        <fullName evidence="2">ATP-binding protein</fullName>
    </submittedName>
</protein>
<keyword evidence="3" id="KW-1185">Reference proteome</keyword>
<feature type="domain" description="Endonuclease GajA/Old nuclease/RecF-like AAA" evidence="1">
    <location>
        <begin position="1"/>
        <end position="373"/>
    </location>
</feature>
<dbReference type="InterPro" id="IPR051396">
    <property type="entry name" value="Bact_Antivir_Def_Nuclease"/>
</dbReference>
<name>A0ABT7Q135_9GAMM</name>
<dbReference type="PANTHER" id="PTHR43581">
    <property type="entry name" value="ATP/GTP PHOSPHATASE"/>
    <property type="match status" value="1"/>
</dbReference>
<gene>
    <name evidence="2" type="ORF">OB935_14490</name>
</gene>
<dbReference type="InterPro" id="IPR027417">
    <property type="entry name" value="P-loop_NTPase"/>
</dbReference>
<dbReference type="Proteomes" id="UP001168107">
    <property type="component" value="Unassembled WGS sequence"/>
</dbReference>
<keyword evidence="2" id="KW-0547">Nucleotide-binding</keyword>
<comment type="caution">
    <text evidence="2">The sequence shown here is derived from an EMBL/GenBank/DDBJ whole genome shotgun (WGS) entry which is preliminary data.</text>
</comment>